<dbReference type="PIRSF" id="PIRSF000193">
    <property type="entry name" value="Pyrrol-5-carb_rd"/>
    <property type="match status" value="1"/>
</dbReference>
<evidence type="ECO:0000259" key="8">
    <source>
        <dbReference type="Pfam" id="PF14748"/>
    </source>
</evidence>
<dbReference type="GO" id="GO:0055129">
    <property type="term" value="P:L-proline biosynthetic process"/>
    <property type="evidence" value="ECO:0007669"/>
    <property type="project" value="TreeGrafter"/>
</dbReference>
<accession>A0AAE0ETT6</accession>
<comment type="catalytic activity">
    <reaction evidence="5">
        <text>L-proline + NADP(+) = (S)-1-pyrroline-5-carboxylate + NADPH + 2 H(+)</text>
        <dbReference type="Rhea" id="RHEA:14109"/>
        <dbReference type="ChEBI" id="CHEBI:15378"/>
        <dbReference type="ChEBI" id="CHEBI:17388"/>
        <dbReference type="ChEBI" id="CHEBI:57783"/>
        <dbReference type="ChEBI" id="CHEBI:58349"/>
        <dbReference type="ChEBI" id="CHEBI:60039"/>
        <dbReference type="EC" id="1.5.1.2"/>
    </reaction>
</comment>
<dbReference type="PANTHER" id="PTHR11645:SF66">
    <property type="entry name" value="PYRROLINE-5-CARBOXYLATE REDUCTASE"/>
    <property type="match status" value="1"/>
</dbReference>
<gene>
    <name evidence="9" type="ORF">CYMTET_50131</name>
</gene>
<keyword evidence="10" id="KW-1185">Reference proteome</keyword>
<dbReference type="Gene3D" id="3.40.50.720">
    <property type="entry name" value="NAD(P)-binding Rossmann-like Domain"/>
    <property type="match status" value="1"/>
</dbReference>
<dbReference type="Proteomes" id="UP001190700">
    <property type="component" value="Unassembled WGS sequence"/>
</dbReference>
<sequence length="298" mass="32019">MAEAMISPLVHVTTENPNPIQPPGKIHVYDVSKSVMETIGKNYGVVTHSSIQSLVKDADIIVIAVKPQNCPVVFKEMVGHCNQDAKVLSIVAGKPSAEFVAGTGLKKIIRSMPNTPAMIGEGVTVWSCDPLVVTAKEQNTIRAILECLGEEIFVQDESFVDMSTSLSGSGPAYIFMLIEAMTDAGVHMGFPRHTAEKLVHRTLLGSTKYAMETGEHPAVLKNNVTSPGGTTASALFQLEQGQFRTVVTKAIWACYRRSLEMGGSDSNVGPGRFVGPKFTPPGSEFDSDSIKQPKGKRS</sequence>
<dbReference type="NCBIfam" id="TIGR00112">
    <property type="entry name" value="proC"/>
    <property type="match status" value="1"/>
</dbReference>
<proteinExistence type="inferred from homology"/>
<evidence type="ECO:0000259" key="7">
    <source>
        <dbReference type="Pfam" id="PF03807"/>
    </source>
</evidence>
<dbReference type="Pfam" id="PF03807">
    <property type="entry name" value="F420_oxidored"/>
    <property type="match status" value="1"/>
</dbReference>
<dbReference type="InterPro" id="IPR036291">
    <property type="entry name" value="NAD(P)-bd_dom_sf"/>
</dbReference>
<dbReference type="SUPFAM" id="SSF51735">
    <property type="entry name" value="NAD(P)-binding Rossmann-fold domains"/>
    <property type="match status" value="1"/>
</dbReference>
<dbReference type="SUPFAM" id="SSF48179">
    <property type="entry name" value="6-phosphogluconate dehydrogenase C-terminal domain-like"/>
    <property type="match status" value="1"/>
</dbReference>
<feature type="binding site" evidence="4">
    <location>
        <begin position="64"/>
        <end position="67"/>
    </location>
    <ligand>
        <name>NADP(+)</name>
        <dbReference type="ChEBI" id="CHEBI:58349"/>
    </ligand>
</feature>
<dbReference type="InterPro" id="IPR008927">
    <property type="entry name" value="6-PGluconate_DH-like_C_sf"/>
</dbReference>
<evidence type="ECO:0000256" key="4">
    <source>
        <dbReference type="PIRSR" id="PIRSR000193-1"/>
    </source>
</evidence>
<reference evidence="9 10" key="1">
    <citation type="journal article" date="2015" name="Genome Biol. Evol.">
        <title>Comparative Genomics of a Bacterivorous Green Alga Reveals Evolutionary Causalities and Consequences of Phago-Mixotrophic Mode of Nutrition.</title>
        <authorList>
            <person name="Burns J.A."/>
            <person name="Paasch A."/>
            <person name="Narechania A."/>
            <person name="Kim E."/>
        </authorList>
    </citation>
    <scope>NUCLEOTIDE SEQUENCE [LARGE SCALE GENOMIC DNA]</scope>
    <source>
        <strain evidence="9 10">PLY_AMNH</strain>
    </source>
</reference>
<dbReference type="InterPro" id="IPR029036">
    <property type="entry name" value="P5CR_dimer"/>
</dbReference>
<evidence type="ECO:0000256" key="6">
    <source>
        <dbReference type="SAM" id="MobiDB-lite"/>
    </source>
</evidence>
<protein>
    <recommendedName>
        <fullName evidence="5">Pyrroline-5-carboxylate reductase</fullName>
        <ecNumber evidence="5">1.5.1.2</ecNumber>
    </recommendedName>
</protein>
<dbReference type="InterPro" id="IPR000304">
    <property type="entry name" value="Pyrroline-COOH_reductase"/>
</dbReference>
<evidence type="ECO:0000256" key="5">
    <source>
        <dbReference type="RuleBase" id="RU003903"/>
    </source>
</evidence>
<dbReference type="Pfam" id="PF14748">
    <property type="entry name" value="P5CR_dimer"/>
    <property type="match status" value="1"/>
</dbReference>
<comment type="caution">
    <text evidence="9">The sequence shown here is derived from an EMBL/GenBank/DDBJ whole genome shotgun (WGS) entry which is preliminary data.</text>
</comment>
<dbReference type="GO" id="GO:0004735">
    <property type="term" value="F:pyrroline-5-carboxylate reductase activity"/>
    <property type="evidence" value="ECO:0007669"/>
    <property type="project" value="UniProtKB-EC"/>
</dbReference>
<dbReference type="EC" id="1.5.1.2" evidence="5"/>
<dbReference type="Gene3D" id="1.10.3730.10">
    <property type="entry name" value="ProC C-terminal domain-like"/>
    <property type="match status" value="1"/>
</dbReference>
<keyword evidence="5" id="KW-0028">Amino-acid biosynthesis</keyword>
<dbReference type="EMBL" id="LGRX02033769">
    <property type="protein sequence ID" value="KAK3239979.1"/>
    <property type="molecule type" value="Genomic_DNA"/>
</dbReference>
<evidence type="ECO:0000313" key="9">
    <source>
        <dbReference type="EMBL" id="KAK3239979.1"/>
    </source>
</evidence>
<feature type="domain" description="Pyrroline-5-carboxylate reductase catalytic N-terminal" evidence="7">
    <location>
        <begin position="30"/>
        <end position="93"/>
    </location>
</feature>
<dbReference type="AlphaFoldDB" id="A0AAE0ETT6"/>
<name>A0AAE0ETT6_9CHLO</name>
<evidence type="ECO:0000313" key="10">
    <source>
        <dbReference type="Proteomes" id="UP001190700"/>
    </source>
</evidence>
<keyword evidence="5" id="KW-0641">Proline biosynthesis</keyword>
<dbReference type="InterPro" id="IPR028939">
    <property type="entry name" value="P5C_Rdtase_cat_N"/>
</dbReference>
<comment type="similarity">
    <text evidence="1 5">Belongs to the pyrroline-5-carboxylate reductase family.</text>
</comment>
<evidence type="ECO:0000256" key="2">
    <source>
        <dbReference type="ARBA" id="ARBA00022857"/>
    </source>
</evidence>
<keyword evidence="3 5" id="KW-0560">Oxidoreductase</keyword>
<comment type="pathway">
    <text evidence="5">Amino-acid biosynthesis; L-proline biosynthesis; L-proline from L-glutamate 5-semialdehyde: step 1/1.</text>
</comment>
<dbReference type="FunFam" id="1.10.3730.10:FF:000001">
    <property type="entry name" value="Pyrroline-5-carboxylate reductase"/>
    <property type="match status" value="1"/>
</dbReference>
<organism evidence="9 10">
    <name type="scientific">Cymbomonas tetramitiformis</name>
    <dbReference type="NCBI Taxonomy" id="36881"/>
    <lineage>
        <taxon>Eukaryota</taxon>
        <taxon>Viridiplantae</taxon>
        <taxon>Chlorophyta</taxon>
        <taxon>Pyramimonadophyceae</taxon>
        <taxon>Pyramimonadales</taxon>
        <taxon>Pyramimonadaceae</taxon>
        <taxon>Cymbomonas</taxon>
    </lineage>
</organism>
<dbReference type="InterPro" id="IPR053790">
    <property type="entry name" value="P5CR-like_CS"/>
</dbReference>
<keyword evidence="2 4" id="KW-0521">NADP</keyword>
<feature type="domain" description="Pyrroline-5-carboxylate reductase dimerisation" evidence="8">
    <location>
        <begin position="157"/>
        <end position="261"/>
    </location>
</feature>
<evidence type="ECO:0000256" key="3">
    <source>
        <dbReference type="ARBA" id="ARBA00023002"/>
    </source>
</evidence>
<dbReference type="HAMAP" id="MF_01925">
    <property type="entry name" value="P5C_reductase"/>
    <property type="match status" value="1"/>
</dbReference>
<dbReference type="PROSITE" id="PS00521">
    <property type="entry name" value="P5CR"/>
    <property type="match status" value="1"/>
</dbReference>
<dbReference type="PANTHER" id="PTHR11645">
    <property type="entry name" value="PYRROLINE-5-CARBOXYLATE REDUCTASE"/>
    <property type="match status" value="1"/>
</dbReference>
<feature type="region of interest" description="Disordered" evidence="6">
    <location>
        <begin position="265"/>
        <end position="298"/>
    </location>
</feature>
<evidence type="ECO:0000256" key="1">
    <source>
        <dbReference type="ARBA" id="ARBA00005525"/>
    </source>
</evidence>